<dbReference type="EMBL" id="CAADFE010000025">
    <property type="protein sequence ID" value="VFJ70968.1"/>
    <property type="molecule type" value="Genomic_DNA"/>
</dbReference>
<keyword evidence="2" id="KW-0813">Transport</keyword>
<dbReference type="GO" id="GO:0000041">
    <property type="term" value="P:transition metal ion transport"/>
    <property type="evidence" value="ECO:0007669"/>
    <property type="project" value="InterPro"/>
</dbReference>
<sequence length="227" mass="24266">MHIEPGVVDGAKIVLSYATATGAFGLAGKMAWDTVKTDKGFASLLARSLITTALVFSFFEILPHYPVGVSEVHFILGSTLLLIFGSGAAAIGLAFGLLLQGVFFAPSDLPQYGINVTTLLIPLYAMSLLARKVIPEKTAYKDVKYSQALALSTSYQAGIVAWVAFWAFYGRGFGAENLANVSLFGASYLTVIIVEPLLDLAVLAVAKNFERFKDSLLLGNRLYSPAS</sequence>
<reference evidence="8" key="1">
    <citation type="submission" date="2019-02" db="EMBL/GenBank/DDBJ databases">
        <authorList>
            <person name="Gruber-Vodicka R. H."/>
            <person name="Seah K. B. B."/>
        </authorList>
    </citation>
    <scope>NUCLEOTIDE SEQUENCE</scope>
    <source>
        <strain evidence="8">BECK_BZ131</strain>
    </source>
</reference>
<evidence type="ECO:0000256" key="4">
    <source>
        <dbReference type="ARBA" id="ARBA00022692"/>
    </source>
</evidence>
<feature type="transmembrane region" description="Helical" evidence="7">
    <location>
        <begin position="40"/>
        <end position="62"/>
    </location>
</feature>
<evidence type="ECO:0000256" key="6">
    <source>
        <dbReference type="ARBA" id="ARBA00023136"/>
    </source>
</evidence>
<evidence type="ECO:0000313" key="8">
    <source>
        <dbReference type="EMBL" id="VFJ70968.1"/>
    </source>
</evidence>
<feature type="transmembrane region" description="Helical" evidence="7">
    <location>
        <begin position="149"/>
        <end position="169"/>
    </location>
</feature>
<gene>
    <name evidence="8" type="ORF">BECKFW1821C_GA0114237_102537</name>
</gene>
<keyword evidence="3" id="KW-1003">Cell membrane</keyword>
<dbReference type="Gene3D" id="1.10.1760.20">
    <property type="match status" value="1"/>
</dbReference>
<keyword evidence="5 7" id="KW-1133">Transmembrane helix</keyword>
<keyword evidence="4 7" id="KW-0812">Transmembrane</keyword>
<feature type="transmembrane region" description="Helical" evidence="7">
    <location>
        <begin position="74"/>
        <end position="99"/>
    </location>
</feature>
<proteinExistence type="predicted"/>
<evidence type="ECO:0000256" key="3">
    <source>
        <dbReference type="ARBA" id="ARBA00022475"/>
    </source>
</evidence>
<dbReference type="Pfam" id="PF01891">
    <property type="entry name" value="CbiM"/>
    <property type="match status" value="1"/>
</dbReference>
<dbReference type="AlphaFoldDB" id="A0A450TRL4"/>
<evidence type="ECO:0000256" key="5">
    <source>
        <dbReference type="ARBA" id="ARBA00022989"/>
    </source>
</evidence>
<comment type="subcellular location">
    <subcellularLocation>
        <location evidence="1">Cell membrane</location>
        <topology evidence="1">Multi-pass membrane protein</topology>
    </subcellularLocation>
</comment>
<evidence type="ECO:0000256" key="2">
    <source>
        <dbReference type="ARBA" id="ARBA00022448"/>
    </source>
</evidence>
<protein>
    <submittedName>
        <fullName evidence="8">Cobalt uptake substrate-specific transmembrane region</fullName>
    </submittedName>
</protein>
<dbReference type="InterPro" id="IPR002751">
    <property type="entry name" value="CbiM/NikMN"/>
</dbReference>
<evidence type="ECO:0000256" key="1">
    <source>
        <dbReference type="ARBA" id="ARBA00004651"/>
    </source>
</evidence>
<feature type="transmembrane region" description="Helical" evidence="7">
    <location>
        <begin position="181"/>
        <end position="206"/>
    </location>
</feature>
<evidence type="ECO:0000256" key="7">
    <source>
        <dbReference type="SAM" id="Phobius"/>
    </source>
</evidence>
<dbReference type="GO" id="GO:0005886">
    <property type="term" value="C:plasma membrane"/>
    <property type="evidence" value="ECO:0007669"/>
    <property type="project" value="UniProtKB-SubCell"/>
</dbReference>
<accession>A0A450TRL4</accession>
<organism evidence="8">
    <name type="scientific">Candidatus Kentrum sp. FW</name>
    <dbReference type="NCBI Taxonomy" id="2126338"/>
    <lineage>
        <taxon>Bacteria</taxon>
        <taxon>Pseudomonadati</taxon>
        <taxon>Pseudomonadota</taxon>
        <taxon>Gammaproteobacteria</taxon>
        <taxon>Candidatus Kentrum</taxon>
    </lineage>
</organism>
<feature type="transmembrane region" description="Helical" evidence="7">
    <location>
        <begin position="111"/>
        <end position="129"/>
    </location>
</feature>
<keyword evidence="6 7" id="KW-0472">Membrane</keyword>
<name>A0A450TRL4_9GAMM</name>